<feature type="domain" description="HTH arsR-type" evidence="4">
    <location>
        <begin position="1"/>
        <end position="95"/>
    </location>
</feature>
<evidence type="ECO:0000313" key="5">
    <source>
        <dbReference type="EMBL" id="MBE0346111.1"/>
    </source>
</evidence>
<dbReference type="InterPro" id="IPR036388">
    <property type="entry name" value="WH-like_DNA-bd_sf"/>
</dbReference>
<dbReference type="InterPro" id="IPR036390">
    <property type="entry name" value="WH_DNA-bd_sf"/>
</dbReference>
<dbReference type="PRINTS" id="PR00778">
    <property type="entry name" value="HTHARSR"/>
</dbReference>
<dbReference type="SUPFAM" id="SSF46785">
    <property type="entry name" value="Winged helix' DNA-binding domain"/>
    <property type="match status" value="1"/>
</dbReference>
<dbReference type="Proteomes" id="UP000660708">
    <property type="component" value="Unassembled WGS sequence"/>
</dbReference>
<keyword evidence="6" id="KW-1185">Reference proteome</keyword>
<dbReference type="PANTHER" id="PTHR43132">
    <property type="entry name" value="ARSENICAL RESISTANCE OPERON REPRESSOR ARSR-RELATED"/>
    <property type="match status" value="1"/>
</dbReference>
<dbReference type="GO" id="GO:0003677">
    <property type="term" value="F:DNA binding"/>
    <property type="evidence" value="ECO:0007669"/>
    <property type="project" value="UniProtKB-KW"/>
</dbReference>
<keyword evidence="3" id="KW-0804">Transcription</keyword>
<dbReference type="AlphaFoldDB" id="A0A8I0T385"/>
<keyword evidence="2" id="KW-0238">DNA-binding</keyword>
<organism evidence="5 6">
    <name type="scientific">Pseudoalteromonas peptidolytica F12-50-A1</name>
    <dbReference type="NCBI Taxonomy" id="1315280"/>
    <lineage>
        <taxon>Bacteria</taxon>
        <taxon>Pseudomonadati</taxon>
        <taxon>Pseudomonadota</taxon>
        <taxon>Gammaproteobacteria</taxon>
        <taxon>Alteromonadales</taxon>
        <taxon>Pseudoalteromonadaceae</taxon>
        <taxon>Pseudoalteromonas</taxon>
    </lineage>
</organism>
<dbReference type="CDD" id="cd00090">
    <property type="entry name" value="HTH_ARSR"/>
    <property type="match status" value="1"/>
</dbReference>
<dbReference type="PANTHER" id="PTHR43132:SF2">
    <property type="entry name" value="ARSENICAL RESISTANCE OPERON REPRESSOR ARSR-RELATED"/>
    <property type="match status" value="1"/>
</dbReference>
<evidence type="ECO:0000256" key="2">
    <source>
        <dbReference type="ARBA" id="ARBA00023125"/>
    </source>
</evidence>
<evidence type="ECO:0000313" key="6">
    <source>
        <dbReference type="Proteomes" id="UP000660708"/>
    </source>
</evidence>
<gene>
    <name evidence="5" type="ORF">PPEP_a1138</name>
</gene>
<dbReference type="RefSeq" id="WP_128730969.1">
    <property type="nucleotide sequence ID" value="NZ_AQHF01000020.1"/>
</dbReference>
<evidence type="ECO:0000256" key="3">
    <source>
        <dbReference type="ARBA" id="ARBA00023163"/>
    </source>
</evidence>
<accession>A0A8I0T385</accession>
<dbReference type="InterPro" id="IPR051011">
    <property type="entry name" value="Metal_resp_trans_reg"/>
</dbReference>
<reference evidence="5 6" key="1">
    <citation type="submission" date="2015-06" db="EMBL/GenBank/DDBJ databases">
        <title>Genome sequence of Pseudoalteromonas peptidolytica.</title>
        <authorList>
            <person name="Xie B.-B."/>
            <person name="Rong J.-C."/>
            <person name="Qin Q.-L."/>
            <person name="Zhang Y.-Z."/>
        </authorList>
    </citation>
    <scope>NUCLEOTIDE SEQUENCE [LARGE SCALE GENOMIC DNA]</scope>
    <source>
        <strain evidence="5 6">F12-50-A1</strain>
    </source>
</reference>
<evidence type="ECO:0000259" key="4">
    <source>
        <dbReference type="PROSITE" id="PS50987"/>
    </source>
</evidence>
<proteinExistence type="predicted"/>
<dbReference type="EMBL" id="AQHF01000020">
    <property type="protein sequence ID" value="MBE0346111.1"/>
    <property type="molecule type" value="Genomic_DNA"/>
</dbReference>
<sequence>MELEHVAKILKELGHPVRLTIYKEITKVGYSGIPVGDIQAKVNIPASTLTHHISSLVSAGLIKQKREGRVLLCSLECGALEAVIEYLTSECCINDHTCSNTLTDSIDQV</sequence>
<dbReference type="PROSITE" id="PS50987">
    <property type="entry name" value="HTH_ARSR_2"/>
    <property type="match status" value="1"/>
</dbReference>
<keyword evidence="1" id="KW-0805">Transcription regulation</keyword>
<evidence type="ECO:0000256" key="1">
    <source>
        <dbReference type="ARBA" id="ARBA00023015"/>
    </source>
</evidence>
<dbReference type="InterPro" id="IPR011991">
    <property type="entry name" value="ArsR-like_HTH"/>
</dbReference>
<dbReference type="InterPro" id="IPR001845">
    <property type="entry name" value="HTH_ArsR_DNA-bd_dom"/>
</dbReference>
<dbReference type="SMART" id="SM00418">
    <property type="entry name" value="HTH_ARSR"/>
    <property type="match status" value="1"/>
</dbReference>
<dbReference type="Pfam" id="PF12840">
    <property type="entry name" value="HTH_20"/>
    <property type="match status" value="1"/>
</dbReference>
<protein>
    <recommendedName>
        <fullName evidence="4">HTH arsR-type domain-containing protein</fullName>
    </recommendedName>
</protein>
<name>A0A8I0T385_9GAMM</name>
<dbReference type="Gene3D" id="1.10.10.10">
    <property type="entry name" value="Winged helix-like DNA-binding domain superfamily/Winged helix DNA-binding domain"/>
    <property type="match status" value="1"/>
</dbReference>
<comment type="caution">
    <text evidence="5">The sequence shown here is derived from an EMBL/GenBank/DDBJ whole genome shotgun (WGS) entry which is preliminary data.</text>
</comment>
<dbReference type="GO" id="GO:0003700">
    <property type="term" value="F:DNA-binding transcription factor activity"/>
    <property type="evidence" value="ECO:0007669"/>
    <property type="project" value="InterPro"/>
</dbReference>